<sequence length="836" mass="87362">MRHWPFEGREPELGVVRDAFAGSAVNAVLLLGAAGVGKTRLAREALCGLRGRTEWITATRAAASIPFGALAHLLPEEPPPPVTPVGLVRMISSRVARWGGRPAVAIGVDDAHLLDDGSSAVIAGLVRARSAFAVLTVRGNEMADCLARLIQDGEASVLELSPLPDAVIDRLIDHDTAGAIGVAERRRLHTVARGNPLALRELLHGALPGGLTDLVASRLDRLAPGTRRAVEMVACGEPVPLGFLERVAGPAAVAAAEESGLVVCEPAGARIEARLDHPVFGEVMRARMPAARSRQVYRELAGQLLSTPLRRHDDPLRAALWQVESGLIVRPDLVRAGARLAIGRAGLVLAERLARAARDADPSAAADWLLAEILEYQGRSDEAAALLPAAPPPAEAERVRWAVARADWLYWACGDLAAALDTLDAARGHSTIEGARAFLLCFAGRCADAVATAYGVLDRADSHPQGLVWAAASATASLGFLGRVDEAEALRRRGNAIAVAHAGALPWGKFQIELGACLAHLAGGHPAIAAGIAADGYRAALGGGAPMMVSGWALYGGIVAATRGDVNRAESLLTEALAGFDRNDTFRLRRCCLAALAWVHALRGDHETAADRLARSDKLDNGTNQLFAPWIGTWRAWVAHAGGDTAGAAELAAGAADRAEAAAMPVVAAMARLDAVRLGGRAPSFDSAPAGAAHTATCALAEGDPAALLRAADVLGDRGYRLHAAELATVAGGILRRAGRRGQAGIVAAKVAALRASCPGARTPLLAQDDLQELLTPREWQVALLAGRHSSKDIAGRLGLAVPTVNNTLARAYVKLGVTRRDQLRDLLDIGRRTDS</sequence>
<dbReference type="Pfam" id="PF00196">
    <property type="entry name" value="GerE"/>
    <property type="match status" value="1"/>
</dbReference>
<dbReference type="Proteomes" id="UP001602245">
    <property type="component" value="Unassembled WGS sequence"/>
</dbReference>
<dbReference type="RefSeq" id="WP_020510919.1">
    <property type="nucleotide sequence ID" value="NZ_JBIAZU010000002.1"/>
</dbReference>
<dbReference type="InterPro" id="IPR027417">
    <property type="entry name" value="P-loop_NTPase"/>
</dbReference>
<dbReference type="SUPFAM" id="SSF46894">
    <property type="entry name" value="C-terminal effector domain of the bipartite response regulators"/>
    <property type="match status" value="1"/>
</dbReference>
<dbReference type="PANTHER" id="PTHR16305">
    <property type="entry name" value="TESTICULAR SOLUBLE ADENYLYL CYCLASE"/>
    <property type="match status" value="1"/>
</dbReference>
<proteinExistence type="predicted"/>
<organism evidence="4 5">
    <name type="scientific">Paractinoplanes globisporus</name>
    <dbReference type="NCBI Taxonomy" id="113565"/>
    <lineage>
        <taxon>Bacteria</taxon>
        <taxon>Bacillati</taxon>
        <taxon>Actinomycetota</taxon>
        <taxon>Actinomycetes</taxon>
        <taxon>Micromonosporales</taxon>
        <taxon>Micromonosporaceae</taxon>
        <taxon>Paractinoplanes</taxon>
    </lineage>
</organism>
<keyword evidence="5" id="KW-1185">Reference proteome</keyword>
<dbReference type="SUPFAM" id="SSF52540">
    <property type="entry name" value="P-loop containing nucleoside triphosphate hydrolases"/>
    <property type="match status" value="1"/>
</dbReference>
<keyword evidence="2" id="KW-0067">ATP-binding</keyword>
<dbReference type="InterPro" id="IPR016032">
    <property type="entry name" value="Sig_transdc_resp-reg_C-effctor"/>
</dbReference>
<dbReference type="Gene3D" id="1.10.10.10">
    <property type="entry name" value="Winged helix-like DNA-binding domain superfamily/Winged helix DNA-binding domain"/>
    <property type="match status" value="1"/>
</dbReference>
<dbReference type="PANTHER" id="PTHR16305:SF35">
    <property type="entry name" value="TRANSCRIPTIONAL ACTIVATOR DOMAIN"/>
    <property type="match status" value="1"/>
</dbReference>
<evidence type="ECO:0000256" key="1">
    <source>
        <dbReference type="ARBA" id="ARBA00022741"/>
    </source>
</evidence>
<dbReference type="PROSITE" id="PS50043">
    <property type="entry name" value="HTH_LUXR_2"/>
    <property type="match status" value="1"/>
</dbReference>
<reference evidence="4 5" key="1">
    <citation type="submission" date="2024-10" db="EMBL/GenBank/DDBJ databases">
        <title>The Natural Products Discovery Center: Release of the First 8490 Sequenced Strains for Exploring Actinobacteria Biosynthetic Diversity.</title>
        <authorList>
            <person name="Kalkreuter E."/>
            <person name="Kautsar S.A."/>
            <person name="Yang D."/>
            <person name="Bader C.D."/>
            <person name="Teijaro C.N."/>
            <person name="Fluegel L."/>
            <person name="Davis C.M."/>
            <person name="Simpson J.R."/>
            <person name="Lauterbach L."/>
            <person name="Steele A.D."/>
            <person name="Gui C."/>
            <person name="Meng S."/>
            <person name="Li G."/>
            <person name="Viehrig K."/>
            <person name="Ye F."/>
            <person name="Su P."/>
            <person name="Kiefer A.F."/>
            <person name="Nichols A."/>
            <person name="Cepeda A.J."/>
            <person name="Yan W."/>
            <person name="Fan B."/>
            <person name="Jiang Y."/>
            <person name="Adhikari A."/>
            <person name="Zheng C.-J."/>
            <person name="Schuster L."/>
            <person name="Cowan T.M."/>
            <person name="Smanski M.J."/>
            <person name="Chevrette M.G."/>
            <person name="De Carvalho L.P.S."/>
            <person name="Shen B."/>
        </authorList>
    </citation>
    <scope>NUCLEOTIDE SEQUENCE [LARGE SCALE GENOMIC DNA]</scope>
    <source>
        <strain evidence="4 5">NPDC000087</strain>
    </source>
</reference>
<evidence type="ECO:0000313" key="5">
    <source>
        <dbReference type="Proteomes" id="UP001602245"/>
    </source>
</evidence>
<evidence type="ECO:0000256" key="2">
    <source>
        <dbReference type="ARBA" id="ARBA00022840"/>
    </source>
</evidence>
<comment type="caution">
    <text evidence="4">The sequence shown here is derived from an EMBL/GenBank/DDBJ whole genome shotgun (WGS) entry which is preliminary data.</text>
</comment>
<keyword evidence="1" id="KW-0547">Nucleotide-binding</keyword>
<dbReference type="InterPro" id="IPR041664">
    <property type="entry name" value="AAA_16"/>
</dbReference>
<feature type="domain" description="HTH luxR-type" evidence="3">
    <location>
        <begin position="768"/>
        <end position="832"/>
    </location>
</feature>
<protein>
    <submittedName>
        <fullName evidence="4">AAA family ATPase</fullName>
    </submittedName>
</protein>
<dbReference type="EMBL" id="JBIAZU010000002">
    <property type="protein sequence ID" value="MFF5290301.1"/>
    <property type="molecule type" value="Genomic_DNA"/>
</dbReference>
<name>A0ABW6WBK6_9ACTN</name>
<gene>
    <name evidence="4" type="ORF">ACFY35_12710</name>
</gene>
<evidence type="ECO:0000313" key="4">
    <source>
        <dbReference type="EMBL" id="MFF5290301.1"/>
    </source>
</evidence>
<dbReference type="Pfam" id="PF13191">
    <property type="entry name" value="AAA_16"/>
    <property type="match status" value="1"/>
</dbReference>
<evidence type="ECO:0000259" key="3">
    <source>
        <dbReference type="PROSITE" id="PS50043"/>
    </source>
</evidence>
<dbReference type="InterPro" id="IPR036388">
    <property type="entry name" value="WH-like_DNA-bd_sf"/>
</dbReference>
<dbReference type="InterPro" id="IPR000792">
    <property type="entry name" value="Tscrpt_reg_LuxR_C"/>
</dbReference>
<dbReference type="SMART" id="SM00421">
    <property type="entry name" value="HTH_LUXR"/>
    <property type="match status" value="1"/>
</dbReference>
<accession>A0ABW6WBK6</accession>